<organism evidence="1 2">
    <name type="scientific">Dorcoceras hygrometricum</name>
    <dbReference type="NCBI Taxonomy" id="472368"/>
    <lineage>
        <taxon>Eukaryota</taxon>
        <taxon>Viridiplantae</taxon>
        <taxon>Streptophyta</taxon>
        <taxon>Embryophyta</taxon>
        <taxon>Tracheophyta</taxon>
        <taxon>Spermatophyta</taxon>
        <taxon>Magnoliopsida</taxon>
        <taxon>eudicotyledons</taxon>
        <taxon>Gunneridae</taxon>
        <taxon>Pentapetalae</taxon>
        <taxon>asterids</taxon>
        <taxon>lamiids</taxon>
        <taxon>Lamiales</taxon>
        <taxon>Gesneriaceae</taxon>
        <taxon>Didymocarpoideae</taxon>
        <taxon>Trichosporeae</taxon>
        <taxon>Loxocarpinae</taxon>
        <taxon>Dorcoceras</taxon>
    </lineage>
</organism>
<dbReference type="Proteomes" id="UP000250235">
    <property type="component" value="Unassembled WGS sequence"/>
</dbReference>
<dbReference type="EMBL" id="KQ994496">
    <property type="protein sequence ID" value="KZV48072.1"/>
    <property type="molecule type" value="Genomic_DNA"/>
</dbReference>
<reference evidence="1 2" key="1">
    <citation type="journal article" date="2015" name="Proc. Natl. Acad. Sci. U.S.A.">
        <title>The resurrection genome of Boea hygrometrica: A blueprint for survival of dehydration.</title>
        <authorList>
            <person name="Xiao L."/>
            <person name="Yang G."/>
            <person name="Zhang L."/>
            <person name="Yang X."/>
            <person name="Zhao S."/>
            <person name="Ji Z."/>
            <person name="Zhou Q."/>
            <person name="Hu M."/>
            <person name="Wang Y."/>
            <person name="Chen M."/>
            <person name="Xu Y."/>
            <person name="Jin H."/>
            <person name="Xiao X."/>
            <person name="Hu G."/>
            <person name="Bao F."/>
            <person name="Hu Y."/>
            <person name="Wan P."/>
            <person name="Li L."/>
            <person name="Deng X."/>
            <person name="Kuang T."/>
            <person name="Xiang C."/>
            <person name="Zhu J.K."/>
            <person name="Oliver M.J."/>
            <person name="He Y."/>
        </authorList>
    </citation>
    <scope>NUCLEOTIDE SEQUENCE [LARGE SCALE GENOMIC DNA]</scope>
    <source>
        <strain evidence="2">cv. XS01</strain>
    </source>
</reference>
<evidence type="ECO:0000313" key="2">
    <source>
        <dbReference type="Proteomes" id="UP000250235"/>
    </source>
</evidence>
<dbReference type="AlphaFoldDB" id="A0A2Z7CLX5"/>
<protein>
    <submittedName>
        <fullName evidence="1">Uncharacterized protein</fullName>
    </submittedName>
</protein>
<sequence length="232" mass="25477">MAASFINNARQVNFDSVLGFPDNEGMVNMFKSLESTGLHGCLGCPSVLYEDDLVSFFANILVKDNEAGSFDAVTHERFLLMTTINFGVKVDWSKLLFDILKEMADQSSKRAKGYAAQIFVLLKGDPNLTLGEAKTFPPLKILTIKTVGTYVAKNKNIADDETDEPVAAKEAVVKKKAVSKIAIHFGVKVNWSKLLFDILKEMADQSSKRAKGYASQIFVLLKGDPNLTLGDC</sequence>
<evidence type="ECO:0000313" key="1">
    <source>
        <dbReference type="EMBL" id="KZV48072.1"/>
    </source>
</evidence>
<name>A0A2Z7CLX5_9LAMI</name>
<accession>A0A2Z7CLX5</accession>
<proteinExistence type="predicted"/>
<gene>
    <name evidence="1" type="ORF">F511_25350</name>
</gene>
<keyword evidence="2" id="KW-1185">Reference proteome</keyword>